<evidence type="ECO:0000313" key="2">
    <source>
        <dbReference type="Proteomes" id="UP000028926"/>
    </source>
</evidence>
<reference evidence="1 2" key="1">
    <citation type="submission" date="2014-07" db="EMBL/GenBank/DDBJ databases">
        <title>Comparative genomic insights into amoeba endosymbionts belonging to the families of Holosporaceae and Candidatus Midichloriaceae within Rickettsiales.</title>
        <authorList>
            <person name="Wang Z."/>
            <person name="Wu M."/>
        </authorList>
    </citation>
    <scope>NUCLEOTIDE SEQUENCE [LARGE SCALE GENOMIC DNA]</scope>
    <source>
        <strain evidence="1">PRA3</strain>
    </source>
</reference>
<proteinExistence type="predicted"/>
<dbReference type="HOGENOM" id="CLU_1010789_0_0_5"/>
<sequence>MRFVRNLGLLIIIIALSLKLTERYVLQPKLNDFIAQYIQDHRDKVSIQAMVFDKDSLAFSGIKIEGVNDSFSITGSIKPVILGWPGINTKLIPAGSNIWSAKQVEGKVKLGIKSLSTDKALVQGFRLLNAPHFIIPQTLVSFTYDLSTNLVNLSIEIPQVGPSPAAGQIFVTGIINPKDGYSGKLSLRVVNPAAVLSDLAQADVLSKQQFSAINGLIKGMSNSKVEITLPLSLEKGALYLGPIRLYPKSSRDDNFARIGEGVINNLFRSFGKVPL</sequence>
<organism evidence="1 2">
    <name type="scientific">Candidatus Odyssella acanthamoebae</name>
    <dbReference type="NCBI Taxonomy" id="91604"/>
    <lineage>
        <taxon>Bacteria</taxon>
        <taxon>Pseudomonadati</taxon>
        <taxon>Pseudomonadota</taxon>
        <taxon>Alphaproteobacteria</taxon>
        <taxon>Holosporales</taxon>
        <taxon>Candidatus Paracaedibacteraceae</taxon>
        <taxon>Candidatus Odyssella</taxon>
    </lineage>
</organism>
<dbReference type="InterPro" id="IPR018666">
    <property type="entry name" value="DUF2125"/>
</dbReference>
<dbReference type="EMBL" id="CP008941">
    <property type="protein sequence ID" value="AIK96008.1"/>
    <property type="molecule type" value="Genomic_DNA"/>
</dbReference>
<dbReference type="AlphaFoldDB" id="A0A077AWJ6"/>
<dbReference type="KEGG" id="paca:ID47_03525"/>
<dbReference type="eggNOG" id="ENOG50314RX">
    <property type="taxonomic scope" value="Bacteria"/>
</dbReference>
<dbReference type="Pfam" id="PF09898">
    <property type="entry name" value="DUF2125"/>
    <property type="match status" value="1"/>
</dbReference>
<gene>
    <name evidence="1" type="ORF">ID47_03525</name>
</gene>
<dbReference type="RefSeq" id="WP_038463829.1">
    <property type="nucleotide sequence ID" value="NZ_CP008941.1"/>
</dbReference>
<evidence type="ECO:0000313" key="1">
    <source>
        <dbReference type="EMBL" id="AIK96008.1"/>
    </source>
</evidence>
<protein>
    <submittedName>
        <fullName evidence="1">Uncharacterized protein</fullName>
    </submittedName>
</protein>
<keyword evidence="2" id="KW-1185">Reference proteome</keyword>
<name>A0A077AWJ6_9PROT</name>
<accession>A0A077AWJ6</accession>
<dbReference type="Proteomes" id="UP000028926">
    <property type="component" value="Chromosome"/>
</dbReference>
<dbReference type="OrthoDB" id="9825642at2"/>